<protein>
    <submittedName>
        <fullName evidence="1">Uncharacterized protein</fullName>
    </submittedName>
</protein>
<organism evidence="1 2">
    <name type="scientific">Stenotrophomonas nematodicola</name>
    <dbReference type="NCBI Taxonomy" id="2656746"/>
    <lineage>
        <taxon>Bacteria</taxon>
        <taxon>Pseudomonadati</taxon>
        <taxon>Pseudomonadota</taxon>
        <taxon>Gammaproteobacteria</taxon>
        <taxon>Lysobacterales</taxon>
        <taxon>Lysobacteraceae</taxon>
        <taxon>Stenotrophomonas</taxon>
    </lineage>
</organism>
<dbReference type="Proteomes" id="UP001605261">
    <property type="component" value="Unassembled WGS sequence"/>
</dbReference>
<dbReference type="RefSeq" id="WP_394164916.1">
    <property type="nucleotide sequence ID" value="NZ_JBHGCJ010000029.1"/>
</dbReference>
<keyword evidence="2" id="KW-1185">Reference proteome</keyword>
<name>A0ABW7D3J1_9GAMM</name>
<proteinExistence type="predicted"/>
<gene>
    <name evidence="1" type="ORF">ACEU0G_002129</name>
</gene>
<comment type="caution">
    <text evidence="1">The sequence shown here is derived from an EMBL/GenBank/DDBJ whole genome shotgun (WGS) entry which is preliminary data.</text>
</comment>
<sequence>MNARIARTALDPALSNAWTQLQVLHAQHDNGAPFWSAYQAIQAALTEAHPHERVAVCNQLATFAERLGAVEHAHLLGESPPELFRLRGHADSTSP</sequence>
<evidence type="ECO:0000313" key="2">
    <source>
        <dbReference type="Proteomes" id="UP001605261"/>
    </source>
</evidence>
<reference evidence="1 2" key="1">
    <citation type="submission" date="2024-09" db="EMBL/GenBank/DDBJ databases">
        <authorList>
            <consortium name="All-Russian atlas of soil microorganisms"/>
            <consortium name="as a basis for the search for new antimicrobial producers and enzymes with unique properties"/>
            <person name="Sokolova E.A."/>
            <person name="Voronina E.N."/>
        </authorList>
    </citation>
    <scope>NUCLEOTIDE SEQUENCE [LARGE SCALE GENOMIC DNA]</scope>
    <source>
        <strain evidence="1 2">AF-22b-331.1</strain>
    </source>
</reference>
<evidence type="ECO:0000313" key="1">
    <source>
        <dbReference type="EMBL" id="MFG6111785.1"/>
    </source>
</evidence>
<accession>A0ABW7D3J1</accession>
<dbReference type="EMBL" id="JBHGCJ010000029">
    <property type="protein sequence ID" value="MFG6111785.1"/>
    <property type="molecule type" value="Genomic_DNA"/>
</dbReference>